<dbReference type="EC" id="2.7.1.-" evidence="11"/>
<dbReference type="PROSITE" id="PS50146">
    <property type="entry name" value="DAGK"/>
    <property type="match status" value="1"/>
</dbReference>
<keyword evidence="5 11" id="KW-0418">Kinase</keyword>
<feature type="binding site" evidence="11">
    <location>
        <position position="214"/>
    </location>
    <ligand>
        <name>Mg(2+)</name>
        <dbReference type="ChEBI" id="CHEBI:18420"/>
    </ligand>
</feature>
<evidence type="ECO:0000256" key="5">
    <source>
        <dbReference type="ARBA" id="ARBA00022777"/>
    </source>
</evidence>
<dbReference type="GO" id="GO:0000287">
    <property type="term" value="F:magnesium ion binding"/>
    <property type="evidence" value="ECO:0007669"/>
    <property type="project" value="UniProtKB-UniRule"/>
</dbReference>
<keyword evidence="1 11" id="KW-0444">Lipid biosynthesis</keyword>
<dbReference type="InterPro" id="IPR022433">
    <property type="entry name" value="Lip_kinase_YegS"/>
</dbReference>
<dbReference type="Gene3D" id="2.60.200.40">
    <property type="match status" value="1"/>
</dbReference>
<keyword evidence="7 11" id="KW-0460">Magnesium</keyword>
<keyword evidence="6 11" id="KW-0067">ATP-binding</keyword>
<dbReference type="InterPro" id="IPR017438">
    <property type="entry name" value="ATP-NAD_kinase_N"/>
</dbReference>
<sequence length="300" mass="32567">MKTIRAILNGKKAGTPELRSEIMRMREQGVDLQVRVTWESQDMTRLVSEAVNQGMKRIVVAGGDGTVNEAVTALNQIEANVRPELAIIPMGTANDFATATKIPIMIREAIELAVNGDAVAVDCVQANDRYFMNIAAAGFGAEITAETPVELKNFLGGGAYTLTGLVKALGFKPYDGSLTIEQGSYQGEILVGAFCNSRLAGGGQELAPNALIDDGLMDITLVHPFLPHELPQVIDEMQNPTETGQFVKHTQASWLEIDFPKALPLNLDGEPYRSRKIRFDVRSKSIRLVLPPNCPCLSVC</sequence>
<evidence type="ECO:0000256" key="9">
    <source>
        <dbReference type="ARBA" id="ARBA00023209"/>
    </source>
</evidence>
<dbReference type="GO" id="GO:0005524">
    <property type="term" value="F:ATP binding"/>
    <property type="evidence" value="ECO:0007669"/>
    <property type="project" value="UniProtKB-UniRule"/>
</dbReference>
<comment type="subcellular location">
    <subcellularLocation>
        <location evidence="11">Cytoplasm</location>
    </subcellularLocation>
</comment>
<dbReference type="InterPro" id="IPR050187">
    <property type="entry name" value="Lipid_Phosphate_FormReg"/>
</dbReference>
<dbReference type="NCBIfam" id="NF009602">
    <property type="entry name" value="PRK13054.1"/>
    <property type="match status" value="1"/>
</dbReference>
<dbReference type="InterPro" id="IPR005218">
    <property type="entry name" value="Diacylglycerol/lipid_kinase"/>
</dbReference>
<evidence type="ECO:0000313" key="14">
    <source>
        <dbReference type="Proteomes" id="UP000008367"/>
    </source>
</evidence>
<dbReference type="STRING" id="669.AL538_23190"/>
<evidence type="ECO:0000256" key="8">
    <source>
        <dbReference type="ARBA" id="ARBA00023098"/>
    </source>
</evidence>
<dbReference type="PANTHER" id="PTHR12358:SF106">
    <property type="entry name" value="LIPID KINASE YEGS"/>
    <property type="match status" value="1"/>
</dbReference>
<evidence type="ECO:0000256" key="11">
    <source>
        <dbReference type="HAMAP-Rule" id="MF_01377"/>
    </source>
</evidence>
<dbReference type="Proteomes" id="UP000008367">
    <property type="component" value="Unassembled WGS sequence"/>
</dbReference>
<dbReference type="SMART" id="SM00046">
    <property type="entry name" value="DAGKc"/>
    <property type="match status" value="1"/>
</dbReference>
<feature type="binding site" evidence="11">
    <location>
        <position position="37"/>
    </location>
    <ligand>
        <name>ATP</name>
        <dbReference type="ChEBI" id="CHEBI:30616"/>
    </ligand>
</feature>
<feature type="binding site" evidence="11">
    <location>
        <position position="92"/>
    </location>
    <ligand>
        <name>ATP</name>
        <dbReference type="ChEBI" id="CHEBI:30616"/>
    </ligand>
</feature>
<comment type="function">
    <text evidence="11">Probably phosphorylates lipids; the in vivo substrate is unknown.</text>
</comment>
<evidence type="ECO:0000256" key="4">
    <source>
        <dbReference type="ARBA" id="ARBA00022741"/>
    </source>
</evidence>
<evidence type="ECO:0000256" key="7">
    <source>
        <dbReference type="ARBA" id="ARBA00022842"/>
    </source>
</evidence>
<evidence type="ECO:0000259" key="12">
    <source>
        <dbReference type="PROSITE" id="PS50146"/>
    </source>
</evidence>
<dbReference type="SUPFAM" id="SSF111331">
    <property type="entry name" value="NAD kinase/diacylglycerol kinase-like"/>
    <property type="match status" value="1"/>
</dbReference>
<keyword evidence="9 11" id="KW-0594">Phospholipid biosynthesis</keyword>
<feature type="domain" description="DAGKc" evidence="12">
    <location>
        <begin position="1"/>
        <end position="130"/>
    </location>
</feature>
<evidence type="ECO:0000256" key="6">
    <source>
        <dbReference type="ARBA" id="ARBA00022840"/>
    </source>
</evidence>
<gene>
    <name evidence="13" type="primary">yegS</name>
    <name evidence="13" type="ORF">VCHENC02_0735</name>
</gene>
<name>A0A454D596_VIBHA</name>
<evidence type="ECO:0000256" key="2">
    <source>
        <dbReference type="ARBA" id="ARBA00022679"/>
    </source>
</evidence>
<feature type="binding site" evidence="11">
    <location>
        <position position="211"/>
    </location>
    <ligand>
        <name>Mg(2+)</name>
        <dbReference type="ChEBI" id="CHEBI:18420"/>
    </ligand>
</feature>
<dbReference type="HAMAP" id="MF_01377">
    <property type="entry name" value="YegS"/>
    <property type="match status" value="1"/>
</dbReference>
<proteinExistence type="inferred from homology"/>
<evidence type="ECO:0000256" key="1">
    <source>
        <dbReference type="ARBA" id="ARBA00022516"/>
    </source>
</evidence>
<feature type="binding site" evidence="11">
    <location>
        <position position="216"/>
    </location>
    <ligand>
        <name>Mg(2+)</name>
        <dbReference type="ChEBI" id="CHEBI:18420"/>
    </ligand>
</feature>
<organism evidence="13 14">
    <name type="scientific">Vibrio harveyi</name>
    <name type="common">Beneckea harveyi</name>
    <dbReference type="NCBI Taxonomy" id="669"/>
    <lineage>
        <taxon>Bacteria</taxon>
        <taxon>Pseudomonadati</taxon>
        <taxon>Pseudomonadota</taxon>
        <taxon>Gammaproteobacteria</taxon>
        <taxon>Vibrionales</taxon>
        <taxon>Vibrionaceae</taxon>
        <taxon>Vibrio</taxon>
    </lineage>
</organism>
<keyword evidence="2 11" id="KW-0808">Transferase</keyword>
<dbReference type="NCBIfam" id="TIGR00147">
    <property type="entry name" value="YegS/Rv2252/BmrU family lipid kinase"/>
    <property type="match status" value="1"/>
</dbReference>
<dbReference type="InterPro" id="IPR001206">
    <property type="entry name" value="Diacylglycerol_kinase_cat_dom"/>
</dbReference>
<evidence type="ECO:0000313" key="13">
    <source>
        <dbReference type="EMBL" id="EKM33868.1"/>
    </source>
</evidence>
<dbReference type="GO" id="GO:0001727">
    <property type="term" value="F:lipid kinase activity"/>
    <property type="evidence" value="ECO:0007669"/>
    <property type="project" value="UniProtKB-UniRule"/>
</dbReference>
<feature type="active site" description="Proton acceptor" evidence="11">
    <location>
        <position position="270"/>
    </location>
</feature>
<dbReference type="RefSeq" id="WP_005447162.1">
    <property type="nucleotide sequence ID" value="NZ_JACENY010000001.1"/>
</dbReference>
<dbReference type="InterPro" id="IPR016064">
    <property type="entry name" value="NAD/diacylglycerol_kinase_sf"/>
</dbReference>
<dbReference type="Gene3D" id="3.40.50.10330">
    <property type="entry name" value="Probable inorganic polyphosphate/atp-NAD kinase, domain 1"/>
    <property type="match status" value="1"/>
</dbReference>
<dbReference type="AlphaFoldDB" id="A0A454D596"/>
<dbReference type="Pfam" id="PF00781">
    <property type="entry name" value="DAGK_cat"/>
    <property type="match status" value="1"/>
</dbReference>
<keyword evidence="3 11" id="KW-0479">Metal-binding</keyword>
<dbReference type="GO" id="GO:0005737">
    <property type="term" value="C:cytoplasm"/>
    <property type="evidence" value="ECO:0007669"/>
    <property type="project" value="UniProtKB-SubCell"/>
</dbReference>
<keyword evidence="4 11" id="KW-0547">Nucleotide-binding</keyword>
<keyword evidence="10 11" id="KW-1208">Phospholipid metabolism</keyword>
<accession>A0A454D596</accession>
<comment type="caution">
    <text evidence="13">The sequence shown here is derived from an EMBL/GenBank/DDBJ whole genome shotgun (WGS) entry which is preliminary data.</text>
</comment>
<dbReference type="GO" id="GO:0008654">
    <property type="term" value="P:phospholipid biosynthetic process"/>
    <property type="evidence" value="ECO:0007669"/>
    <property type="project" value="UniProtKB-UniRule"/>
</dbReference>
<dbReference type="PANTHER" id="PTHR12358">
    <property type="entry name" value="SPHINGOSINE KINASE"/>
    <property type="match status" value="1"/>
</dbReference>
<protein>
    <recommendedName>
        <fullName evidence="11">Probable lipid kinase YegS-like</fullName>
        <ecNumber evidence="11">2.7.1.-</ecNumber>
    </recommendedName>
</protein>
<keyword evidence="8 11" id="KW-0443">Lipid metabolism</keyword>
<comment type="similarity">
    <text evidence="11">Belongs to the diacylglycerol/lipid kinase family. YegS lipid kinase subfamily.</text>
</comment>
<comment type="cofactor">
    <cofactor evidence="11">
        <name>Mg(2+)</name>
        <dbReference type="ChEBI" id="CHEBI:18420"/>
    </cofactor>
    <cofactor evidence="11">
        <name>Ca(2+)</name>
        <dbReference type="ChEBI" id="CHEBI:29108"/>
    </cofactor>
    <text evidence="11">Binds 1 Mg(2+) ion per subunit. Ca(2+) may be able to substitute.</text>
</comment>
<feature type="binding site" evidence="11">
    <location>
        <begin position="63"/>
        <end position="69"/>
    </location>
    <ligand>
        <name>ATP</name>
        <dbReference type="ChEBI" id="CHEBI:30616"/>
    </ligand>
</feature>
<keyword evidence="11" id="KW-0963">Cytoplasm</keyword>
<evidence type="ECO:0000256" key="3">
    <source>
        <dbReference type="ARBA" id="ARBA00022723"/>
    </source>
</evidence>
<dbReference type="EMBL" id="AJSR01000077">
    <property type="protein sequence ID" value="EKM33868.1"/>
    <property type="molecule type" value="Genomic_DNA"/>
</dbReference>
<dbReference type="InterPro" id="IPR045540">
    <property type="entry name" value="YegS/DAGK_C"/>
</dbReference>
<evidence type="ECO:0000256" key="10">
    <source>
        <dbReference type="ARBA" id="ARBA00023264"/>
    </source>
</evidence>
<reference evidence="13 14" key="1">
    <citation type="submission" date="2012-10" db="EMBL/GenBank/DDBJ databases">
        <title>Genome sequence of Vibrio Cholerae HENC-02.</title>
        <authorList>
            <person name="Eppinger M."/>
            <person name="Hasan N.A."/>
            <person name="Sengamalay N."/>
            <person name="Hine E."/>
            <person name="Su Q."/>
            <person name="Daugherty S.C."/>
            <person name="Young S."/>
            <person name="Sadzewicz L."/>
            <person name="Tallon L."/>
            <person name="Cebula T.A."/>
            <person name="Ravel J."/>
            <person name="Colwell R.R."/>
        </authorList>
    </citation>
    <scope>NUCLEOTIDE SEQUENCE [LARGE SCALE GENOMIC DNA]</scope>
    <source>
        <strain evidence="13 14">HENC-02</strain>
    </source>
</reference>
<dbReference type="GO" id="GO:0005886">
    <property type="term" value="C:plasma membrane"/>
    <property type="evidence" value="ECO:0007669"/>
    <property type="project" value="TreeGrafter"/>
</dbReference>
<dbReference type="Pfam" id="PF19279">
    <property type="entry name" value="YegS_C"/>
    <property type="match status" value="1"/>
</dbReference>